<evidence type="ECO:0000313" key="3">
    <source>
        <dbReference type="EMBL" id="SFC51946.1"/>
    </source>
</evidence>
<accession>A0A1I1JTV7</accession>
<feature type="transmembrane region" description="Helical" evidence="2">
    <location>
        <begin position="195"/>
        <end position="213"/>
    </location>
</feature>
<evidence type="ECO:0000256" key="1">
    <source>
        <dbReference type="SAM" id="MobiDB-lite"/>
    </source>
</evidence>
<organism evidence="3 4">
    <name type="scientific">Natronobacterium haloterrestre</name>
    <name type="common">Halobiforma haloterrestris</name>
    <dbReference type="NCBI Taxonomy" id="148448"/>
    <lineage>
        <taxon>Archaea</taxon>
        <taxon>Methanobacteriati</taxon>
        <taxon>Methanobacteriota</taxon>
        <taxon>Stenosarchaea group</taxon>
        <taxon>Halobacteria</taxon>
        <taxon>Halobacteriales</taxon>
        <taxon>Natrialbaceae</taxon>
        <taxon>Natronobacterium</taxon>
    </lineage>
</organism>
<protein>
    <recommendedName>
        <fullName evidence="5">ABC-2 family transporter protein</fullName>
    </recommendedName>
</protein>
<name>A0A1I1JTV7_NATHA</name>
<reference evidence="4" key="1">
    <citation type="submission" date="2016-10" db="EMBL/GenBank/DDBJ databases">
        <authorList>
            <person name="Varghese N."/>
            <person name="Submissions S."/>
        </authorList>
    </citation>
    <scope>NUCLEOTIDE SEQUENCE [LARGE SCALE GENOMIC DNA]</scope>
    <source>
        <strain evidence="4">DSM 13078</strain>
    </source>
</reference>
<keyword evidence="2" id="KW-0812">Transmembrane</keyword>
<keyword evidence="4" id="KW-1185">Reference proteome</keyword>
<feature type="transmembrane region" description="Helical" evidence="2">
    <location>
        <begin position="32"/>
        <end position="54"/>
    </location>
</feature>
<dbReference type="RefSeq" id="WP_089789250.1">
    <property type="nucleotide sequence ID" value="NZ_FOKW01000009.1"/>
</dbReference>
<evidence type="ECO:0008006" key="5">
    <source>
        <dbReference type="Google" id="ProtNLM"/>
    </source>
</evidence>
<dbReference type="AlphaFoldDB" id="A0A1I1JTV7"/>
<keyword evidence="2" id="KW-0472">Membrane</keyword>
<dbReference type="Proteomes" id="UP000199161">
    <property type="component" value="Unassembled WGS sequence"/>
</dbReference>
<proteinExistence type="predicted"/>
<dbReference type="OrthoDB" id="170442at2157"/>
<feature type="transmembrane region" description="Helical" evidence="2">
    <location>
        <begin position="282"/>
        <end position="303"/>
    </location>
</feature>
<keyword evidence="2" id="KW-1133">Transmembrane helix</keyword>
<gene>
    <name evidence="3" type="ORF">SAMN05444422_109200</name>
</gene>
<feature type="transmembrane region" description="Helical" evidence="2">
    <location>
        <begin position="498"/>
        <end position="519"/>
    </location>
</feature>
<feature type="transmembrane region" description="Helical" evidence="2">
    <location>
        <begin position="159"/>
        <end position="183"/>
    </location>
</feature>
<evidence type="ECO:0000256" key="2">
    <source>
        <dbReference type="SAM" id="Phobius"/>
    </source>
</evidence>
<feature type="region of interest" description="Disordered" evidence="1">
    <location>
        <begin position="330"/>
        <end position="349"/>
    </location>
</feature>
<dbReference type="EMBL" id="FOKW01000009">
    <property type="protein sequence ID" value="SFC51946.1"/>
    <property type="molecule type" value="Genomic_DNA"/>
</dbReference>
<feature type="transmembrane region" description="Helical" evidence="2">
    <location>
        <begin position="525"/>
        <end position="543"/>
    </location>
</feature>
<sequence>MATNASRWLGRLRRSYHVARADILQRFRTRRLLVVLAVMLYAGYLVNVGSIELFYTTGDAAASTYVTGEPTAPYVGLTAGLTGGMIFLFGGHTVLSGGVGRDRSSNVDLLIASSPTGDVDYLVGKWLSNLGVVTVLLAGLGGAALVNHAIHGTGATDPVWILGMVFLIGFPTGALAGAVTLLLQSSSRLNGTLGTVVYFFAAIVGLLLILPTFEGGQPTDLSFSLRALDVSGFLTSHTLLYETLAETLPGYDGGPPSFGQGYAAGETGTFSFTGDAIPPWVYLNRAVLIGLGGATVLAATFPYDQFERAQEGQSIGQRLVSSMTGVLDRGADVPSNPTSTPDADSLTPVTDRDASGFPRLLRQELRLLLRGQPLWWYVGALVIIVAGVSGQPPRPGIVTVAAIWPLFVWSSMGSRPIKGQLLPLLVSSQSVRIQPLAEWLAGVLVGTVFFGAALLPAAGTAPVGEVLVIAGAAIFAPSVAQALGAWTGSTRPFELGYLVIWYAGPLNAVTAVDFAGATGTTTGTAVPFVFGAIGFVALAGTLARRHTRV</sequence>
<feature type="transmembrane region" description="Helical" evidence="2">
    <location>
        <begin position="436"/>
        <end position="455"/>
    </location>
</feature>
<feature type="transmembrane region" description="Helical" evidence="2">
    <location>
        <begin position="74"/>
        <end position="95"/>
    </location>
</feature>
<feature type="transmembrane region" description="Helical" evidence="2">
    <location>
        <begin position="467"/>
        <end position="486"/>
    </location>
</feature>
<feature type="transmembrane region" description="Helical" evidence="2">
    <location>
        <begin position="126"/>
        <end position="147"/>
    </location>
</feature>
<evidence type="ECO:0000313" key="4">
    <source>
        <dbReference type="Proteomes" id="UP000199161"/>
    </source>
</evidence>